<keyword evidence="6" id="KW-0998">Cell outer membrane</keyword>
<proteinExistence type="predicted"/>
<keyword evidence="4" id="KW-0732">Signal</keyword>
<evidence type="ECO:0000256" key="1">
    <source>
        <dbReference type="ARBA" id="ARBA00004370"/>
    </source>
</evidence>
<organism evidence="8 9">
    <name type="scientific">Comamonas aquatica</name>
    <dbReference type="NCBI Taxonomy" id="225991"/>
    <lineage>
        <taxon>Bacteria</taxon>
        <taxon>Pseudomonadati</taxon>
        <taxon>Pseudomonadota</taxon>
        <taxon>Betaproteobacteria</taxon>
        <taxon>Burkholderiales</taxon>
        <taxon>Comamonadaceae</taxon>
        <taxon>Comamonas</taxon>
    </lineage>
</organism>
<keyword evidence="2" id="KW-1134">Transmembrane beta strand</keyword>
<evidence type="ECO:0000256" key="4">
    <source>
        <dbReference type="ARBA" id="ARBA00022729"/>
    </source>
</evidence>
<keyword evidence="3" id="KW-0812">Transmembrane</keyword>
<evidence type="ECO:0000256" key="2">
    <source>
        <dbReference type="ARBA" id="ARBA00022452"/>
    </source>
</evidence>
<dbReference type="AlphaFoldDB" id="A0AA42HSL9"/>
<dbReference type="PANTHER" id="PTHR12815:SF47">
    <property type="entry name" value="TRANSLOCATION AND ASSEMBLY MODULE SUBUNIT TAMA"/>
    <property type="match status" value="1"/>
</dbReference>
<comment type="caution">
    <text evidence="8">The sequence shown here is derived from an EMBL/GenBank/DDBJ whole genome shotgun (WGS) entry which is preliminary data.</text>
</comment>
<keyword evidence="5" id="KW-0472">Membrane</keyword>
<name>A0AA42HSL9_9BURK</name>
<dbReference type="Gene3D" id="3.10.20.310">
    <property type="entry name" value="membrane protein fhac"/>
    <property type="match status" value="2"/>
</dbReference>
<dbReference type="RefSeq" id="WP_279844300.1">
    <property type="nucleotide sequence ID" value="NZ_CAURON010000040.1"/>
</dbReference>
<accession>A0AA42HSL9</accession>
<dbReference type="Pfam" id="PF01103">
    <property type="entry name" value="Omp85"/>
    <property type="match status" value="1"/>
</dbReference>
<evidence type="ECO:0000256" key="3">
    <source>
        <dbReference type="ARBA" id="ARBA00022692"/>
    </source>
</evidence>
<evidence type="ECO:0000256" key="5">
    <source>
        <dbReference type="ARBA" id="ARBA00023136"/>
    </source>
</evidence>
<dbReference type="InterPro" id="IPR000184">
    <property type="entry name" value="Bac_surfAg_D15"/>
</dbReference>
<evidence type="ECO:0000259" key="7">
    <source>
        <dbReference type="Pfam" id="PF01103"/>
    </source>
</evidence>
<evidence type="ECO:0000313" key="8">
    <source>
        <dbReference type="EMBL" id="MDH0362196.1"/>
    </source>
</evidence>
<evidence type="ECO:0000313" key="9">
    <source>
        <dbReference type="Proteomes" id="UP001158297"/>
    </source>
</evidence>
<dbReference type="EMBL" id="JAODZU010000003">
    <property type="protein sequence ID" value="MDH0362196.1"/>
    <property type="molecule type" value="Genomic_DNA"/>
</dbReference>
<feature type="domain" description="Bacterial surface antigen (D15)" evidence="7">
    <location>
        <begin position="398"/>
        <end position="617"/>
    </location>
</feature>
<gene>
    <name evidence="8" type="ORF">N7330_03850</name>
</gene>
<evidence type="ECO:0000256" key="6">
    <source>
        <dbReference type="ARBA" id="ARBA00023237"/>
    </source>
</evidence>
<dbReference type="Proteomes" id="UP001158297">
    <property type="component" value="Unassembled WGS sequence"/>
</dbReference>
<protein>
    <submittedName>
        <fullName evidence="8">BamA/TamA family outer membrane protein</fullName>
    </submittedName>
</protein>
<dbReference type="GO" id="GO:0019867">
    <property type="term" value="C:outer membrane"/>
    <property type="evidence" value="ECO:0007669"/>
    <property type="project" value="InterPro"/>
</dbReference>
<dbReference type="PANTHER" id="PTHR12815">
    <property type="entry name" value="SORTING AND ASSEMBLY MACHINERY SAMM50 PROTEIN FAMILY MEMBER"/>
    <property type="match status" value="1"/>
</dbReference>
<comment type="subcellular location">
    <subcellularLocation>
        <location evidence="1">Membrane</location>
    </subcellularLocation>
</comment>
<dbReference type="Gene3D" id="2.40.160.50">
    <property type="entry name" value="membrane protein fhac: a member of the omp85/tpsb transporter family"/>
    <property type="match status" value="1"/>
</dbReference>
<reference evidence="8" key="1">
    <citation type="submission" date="2022-09" db="EMBL/GenBank/DDBJ databases">
        <title>Intensive care unit water sources are persistently colonized with multi-drug resistant bacteria and are the site of extensive horizontal gene transfer of antibiotic resistance genes.</title>
        <authorList>
            <person name="Diorio-Toth L."/>
        </authorList>
    </citation>
    <scope>NUCLEOTIDE SEQUENCE</scope>
    <source>
        <strain evidence="8">GD04130</strain>
    </source>
</reference>
<dbReference type="PROSITE" id="PS51257">
    <property type="entry name" value="PROKAR_LIPOPROTEIN"/>
    <property type="match status" value="1"/>
</dbReference>
<dbReference type="InterPro" id="IPR039910">
    <property type="entry name" value="D15-like"/>
</dbReference>
<sequence length="620" mass="68375">MLKPFPANAPALRPAFLLASVLLLSGCSLLSKKPIDDASGNGPPSFELEVEAPSDVRELLLQHMELQQYRRLSDLRRSELSRLLGAADANIRSLLGTLGYFSPTIELQLIETPSDSDTPRKVRVQVEPGPATIVRSTQISFSGTNAEDPSGRGMREGIRRDLERFNGERFSQSAWSNAKNEGVRRLQNRRYPTASLVDSRADIDADLNEAELRMDYAPGPAYSFGPLVIQGAERYNPAGLIRLARLPVGEEYRQTTLLETQQRLANSGYYDSVFLTLATEVAQPGDTEVQAPVIAEVREAKLQKWIYGLGVSTDTGFRFSIDHTHNRVPYLGWRAQSKLQLDQKNPLLSTRLTSLPDYSGWNYFVGAKAAREELADYMANSATLVAGRSKSEDKIDRGYYLQYDMAKAQGDGAPPSSSSITLNYGWTGRYFNNPTNPTRGYGLGWEVGAGNTITPERKPFGRMAARWLYYLPLERAEGDTGRRSRLAFRANGGAVIANGNTVVPITQLFLSGGDTTVRGYSYQSIGARTDNGKLIGGRYMASGSVEWQRPITVAGNRSDWEHATFVDAGTVTDALDTYTVFVGVGTGIRWRSPVGPLQADLAYGLETKKVRLHLRLGFNF</sequence>